<keyword evidence="2" id="KW-1185">Reference proteome</keyword>
<comment type="caution">
    <text evidence="1">The sequence shown here is derived from an EMBL/GenBank/DDBJ whole genome shotgun (WGS) entry which is preliminary data.</text>
</comment>
<sequence length="113" mass="13250">MSDLGAEHREMLKNEIKKKVKLDVKNQVSLEKIPLERLVERYIEMSVEVIKEMEKRRDPVFLEVLQYAQAHLTREEFLSIQIEVYAACNKIAMEQCTPVDKIAHLVVLHEAFL</sequence>
<accession>A0ACC2RD36</accession>
<gene>
    <name evidence="1" type="ORF">PYW08_000644</name>
</gene>
<reference evidence="1" key="1">
    <citation type="submission" date="2023-03" db="EMBL/GenBank/DDBJ databases">
        <title>Chromosome-level genomes of two armyworms, Mythimna separata and Mythimna loreyi, provide insights into the biosynthesis and reception of sex pheromones.</title>
        <authorList>
            <person name="Zhao H."/>
        </authorList>
    </citation>
    <scope>NUCLEOTIDE SEQUENCE</scope>
    <source>
        <strain evidence="1">BeijingLab</strain>
    </source>
</reference>
<proteinExistence type="predicted"/>
<name>A0ACC2RD36_9NEOP</name>
<dbReference type="Proteomes" id="UP001231649">
    <property type="component" value="Chromosome 1"/>
</dbReference>
<dbReference type="EMBL" id="CM056777">
    <property type="protein sequence ID" value="KAJ8738049.1"/>
    <property type="molecule type" value="Genomic_DNA"/>
</dbReference>
<evidence type="ECO:0000313" key="1">
    <source>
        <dbReference type="EMBL" id="KAJ8738049.1"/>
    </source>
</evidence>
<organism evidence="1 2">
    <name type="scientific">Mythimna loreyi</name>
    <dbReference type="NCBI Taxonomy" id="667449"/>
    <lineage>
        <taxon>Eukaryota</taxon>
        <taxon>Metazoa</taxon>
        <taxon>Ecdysozoa</taxon>
        <taxon>Arthropoda</taxon>
        <taxon>Hexapoda</taxon>
        <taxon>Insecta</taxon>
        <taxon>Pterygota</taxon>
        <taxon>Neoptera</taxon>
        <taxon>Endopterygota</taxon>
        <taxon>Lepidoptera</taxon>
        <taxon>Glossata</taxon>
        <taxon>Ditrysia</taxon>
        <taxon>Noctuoidea</taxon>
        <taxon>Noctuidae</taxon>
        <taxon>Noctuinae</taxon>
        <taxon>Hadenini</taxon>
        <taxon>Mythimna</taxon>
    </lineage>
</organism>
<protein>
    <submittedName>
        <fullName evidence="1">Uncharacterized protein</fullName>
    </submittedName>
</protein>
<evidence type="ECO:0000313" key="2">
    <source>
        <dbReference type="Proteomes" id="UP001231649"/>
    </source>
</evidence>